<gene>
    <name evidence="2" type="ORF">QID03_12325</name>
</gene>
<evidence type="ECO:0000313" key="3">
    <source>
        <dbReference type="Proteomes" id="UP001529245"/>
    </source>
</evidence>
<dbReference type="RefSeq" id="WP_283204365.1">
    <property type="nucleotide sequence ID" value="NZ_JASGCB010000027.1"/>
</dbReference>
<feature type="transmembrane region" description="Helical" evidence="1">
    <location>
        <begin position="270"/>
        <end position="288"/>
    </location>
</feature>
<name>A0ABT6Y0V1_ALISE</name>
<feature type="transmembrane region" description="Helical" evidence="1">
    <location>
        <begin position="48"/>
        <end position="72"/>
    </location>
</feature>
<sequence length="294" mass="31598">MPVGIGYRPTVGMVLQDPSIWICVGIAMLLIAVGLLRRRALEAHGAKGLWIAFWILSCLPLLMALDIFVMGLQSGWRIVGSVLQVRTDAGVAEIDLTRAHAAWVTQNGLYALADRVLGTSAGAYASGLFRLSNGEFAHVYELAGLPRLAVSDGHTLVVLATPDLGALARHVAMGAIPPVLPVSVFPIHPLAGAVTLVVCAAMVVVHVAMWRHYRMRVPERVTSHWGVTGRPDGYMRRSSFYRWGIGMAIGLGVLFTFISCMTWAGCLLGAIVEVLVAVLWGAVWRANLGTPRTA</sequence>
<evidence type="ECO:0000256" key="1">
    <source>
        <dbReference type="SAM" id="Phobius"/>
    </source>
</evidence>
<feature type="transmembrane region" description="Helical" evidence="1">
    <location>
        <begin position="18"/>
        <end position="36"/>
    </location>
</feature>
<keyword evidence="1" id="KW-0812">Transmembrane</keyword>
<dbReference type="Proteomes" id="UP001529245">
    <property type="component" value="Unassembled WGS sequence"/>
</dbReference>
<dbReference type="EMBL" id="JASGCB010000027">
    <property type="protein sequence ID" value="MDI9260945.1"/>
    <property type="molecule type" value="Genomic_DNA"/>
</dbReference>
<feature type="transmembrane region" description="Helical" evidence="1">
    <location>
        <begin position="240"/>
        <end position="264"/>
    </location>
</feature>
<evidence type="ECO:0000313" key="2">
    <source>
        <dbReference type="EMBL" id="MDI9260945.1"/>
    </source>
</evidence>
<reference evidence="2 3" key="1">
    <citation type="submission" date="2023-04" db="EMBL/GenBank/DDBJ databases">
        <title>A. sendaiensis sub sp. chiapanensis a novel subspecie with specific adaptation in bacterial cell wall isolated from an active volcano.</title>
        <authorList>
            <person name="Alvarez Gutierrez P.E."/>
            <person name="Ortiz Cortes L.Y."/>
        </authorList>
    </citation>
    <scope>NUCLEOTIDE SEQUENCE [LARGE SCALE GENOMIC DNA]</scope>
    <source>
        <strain evidence="2 3">PA2</strain>
    </source>
</reference>
<comment type="caution">
    <text evidence="2">The sequence shown here is derived from an EMBL/GenBank/DDBJ whole genome shotgun (WGS) entry which is preliminary data.</text>
</comment>
<keyword evidence="3" id="KW-1185">Reference proteome</keyword>
<protein>
    <submittedName>
        <fullName evidence="2">DUF1648 domain-containing protein</fullName>
    </submittedName>
</protein>
<proteinExistence type="predicted"/>
<organism evidence="2 3">
    <name type="scientific">Alicyclobacillus sendaiensis PA2</name>
    <dbReference type="NCBI Taxonomy" id="3029425"/>
    <lineage>
        <taxon>Bacteria</taxon>
        <taxon>Bacillati</taxon>
        <taxon>Bacillota</taxon>
        <taxon>Bacilli</taxon>
        <taxon>Bacillales</taxon>
        <taxon>Alicyclobacillaceae</taxon>
        <taxon>Alicyclobacillus</taxon>
    </lineage>
</organism>
<keyword evidence="1" id="KW-0472">Membrane</keyword>
<feature type="transmembrane region" description="Helical" evidence="1">
    <location>
        <begin position="187"/>
        <end position="210"/>
    </location>
</feature>
<keyword evidence="1" id="KW-1133">Transmembrane helix</keyword>
<accession>A0ABT6Y0V1</accession>